<keyword evidence="3" id="KW-1185">Reference proteome</keyword>
<accession>A0A1M6IA48</accession>
<proteinExistence type="predicted"/>
<evidence type="ECO:0000313" key="2">
    <source>
        <dbReference type="EMBL" id="SHJ31354.1"/>
    </source>
</evidence>
<organism evidence="2 3">
    <name type="scientific">Nocardiopsis flavescens</name>
    <dbReference type="NCBI Taxonomy" id="758803"/>
    <lineage>
        <taxon>Bacteria</taxon>
        <taxon>Bacillati</taxon>
        <taxon>Actinomycetota</taxon>
        <taxon>Actinomycetes</taxon>
        <taxon>Streptosporangiales</taxon>
        <taxon>Nocardiopsidaceae</taxon>
        <taxon>Nocardiopsis</taxon>
    </lineage>
</organism>
<reference evidence="2 3" key="1">
    <citation type="submission" date="2016-11" db="EMBL/GenBank/DDBJ databases">
        <authorList>
            <person name="Jaros S."/>
            <person name="Januszkiewicz K."/>
            <person name="Wedrychowicz H."/>
        </authorList>
    </citation>
    <scope>NUCLEOTIDE SEQUENCE [LARGE SCALE GENOMIC DNA]</scope>
    <source>
        <strain evidence="2 3">CGMCC 4.5723</strain>
    </source>
</reference>
<dbReference type="Proteomes" id="UP000184452">
    <property type="component" value="Unassembled WGS sequence"/>
</dbReference>
<feature type="domain" description="DJ-1/PfpI" evidence="1">
    <location>
        <begin position="10"/>
        <end position="178"/>
    </location>
</feature>
<dbReference type="RefSeq" id="WP_073378429.1">
    <property type="nucleotide sequence ID" value="NZ_FQZK01000005.1"/>
</dbReference>
<evidence type="ECO:0000259" key="1">
    <source>
        <dbReference type="Pfam" id="PF01965"/>
    </source>
</evidence>
<dbReference type="InterPro" id="IPR029062">
    <property type="entry name" value="Class_I_gatase-like"/>
</dbReference>
<dbReference type="AlphaFoldDB" id="A0A1M6IA48"/>
<name>A0A1M6IA48_9ACTN</name>
<evidence type="ECO:0000313" key="3">
    <source>
        <dbReference type="Proteomes" id="UP000184452"/>
    </source>
</evidence>
<dbReference type="STRING" id="758803.SAMN05421803_10557"/>
<gene>
    <name evidence="2" type="ORF">SAMN05421803_10557</name>
</gene>
<dbReference type="OrthoDB" id="6003696at2"/>
<dbReference type="EMBL" id="FQZK01000005">
    <property type="protein sequence ID" value="SHJ31354.1"/>
    <property type="molecule type" value="Genomic_DNA"/>
</dbReference>
<sequence length="210" mass="22053">MNAESTQIVHLAVYEGLADWEIGHAVATVRSGEWQRSPGRYDVVTVGHSGAPVTTMGGVTVLPDITLAQLKPSTSSMLILPGAASWDTDPESMTSFASAAGIFLDAGVPVAAICGATAGLAREGLLDYRDHTSAAPEYLLATGYTGAGRYRNALAVTDDGLITAGPTAPIEFAREIFAQLDLFAPRTLEAWYRLHAQHDAGAYFALTEGA</sequence>
<dbReference type="InterPro" id="IPR002818">
    <property type="entry name" value="DJ-1/PfpI"/>
</dbReference>
<protein>
    <submittedName>
        <fullName evidence="2">DJ-1/PfpI family protein</fullName>
    </submittedName>
</protein>
<dbReference type="SUPFAM" id="SSF52317">
    <property type="entry name" value="Class I glutamine amidotransferase-like"/>
    <property type="match status" value="1"/>
</dbReference>
<dbReference type="Pfam" id="PF01965">
    <property type="entry name" value="DJ-1_PfpI"/>
    <property type="match status" value="1"/>
</dbReference>
<dbReference type="Gene3D" id="3.40.50.880">
    <property type="match status" value="1"/>
</dbReference>